<evidence type="ECO:0000313" key="1">
    <source>
        <dbReference type="EMBL" id="SMF77671.1"/>
    </source>
</evidence>
<proteinExistence type="predicted"/>
<dbReference type="AlphaFoldDB" id="A0A1X7H0H6"/>
<protein>
    <submittedName>
        <fullName evidence="1">PQQ-like domain-containing protein</fullName>
    </submittedName>
</protein>
<dbReference type="SUPFAM" id="SSF50969">
    <property type="entry name" value="YVTN repeat-like/Quinoprotein amine dehydrogenase"/>
    <property type="match status" value="1"/>
</dbReference>
<keyword evidence="2" id="KW-1185">Reference proteome</keyword>
<dbReference type="InterPro" id="IPR015943">
    <property type="entry name" value="WD40/YVTN_repeat-like_dom_sf"/>
</dbReference>
<gene>
    <name evidence="1" type="ORF">SAMN05661091_1466</name>
</gene>
<accession>A0A1X7H0H6</accession>
<evidence type="ECO:0000313" key="2">
    <source>
        <dbReference type="Proteomes" id="UP000192940"/>
    </source>
</evidence>
<organism evidence="1 2">
    <name type="scientific">Paenibacillus uliginis N3/975</name>
    <dbReference type="NCBI Taxonomy" id="1313296"/>
    <lineage>
        <taxon>Bacteria</taxon>
        <taxon>Bacillati</taxon>
        <taxon>Bacillota</taxon>
        <taxon>Bacilli</taxon>
        <taxon>Bacillales</taxon>
        <taxon>Paenibacillaceae</taxon>
        <taxon>Paenibacillus</taxon>
    </lineage>
</organism>
<reference evidence="1 2" key="1">
    <citation type="submission" date="2017-04" db="EMBL/GenBank/DDBJ databases">
        <authorList>
            <person name="Afonso C.L."/>
            <person name="Miller P.J."/>
            <person name="Scott M.A."/>
            <person name="Spackman E."/>
            <person name="Goraichik I."/>
            <person name="Dimitrov K.M."/>
            <person name="Suarez D.L."/>
            <person name="Swayne D.E."/>
        </authorList>
    </citation>
    <scope>NUCLEOTIDE SEQUENCE [LARGE SCALE GENOMIC DNA]</scope>
    <source>
        <strain evidence="1 2">N3/975</strain>
    </source>
</reference>
<dbReference type="STRING" id="1313296.SAMN05661091_1466"/>
<dbReference type="InterPro" id="IPR011044">
    <property type="entry name" value="Quino_amine_DH_bsu"/>
</dbReference>
<sequence>MNWLNQETAAAWRSEGHRYAREINEYVRLGMESGWDKKLKEPENDSRSKLAADVWKMIREANKAGEVEQLRQELPAATWPLVDSYREDTQAIKSISFVGESSVIFRAGTSWEEGAVYTAGKHGICKMPELSLVGRSVQGSVYALVGPDDIRLIRKPDVQLQGEELAVLPWSTIKRQLKEEMPNLETLADCERPDQIIEEVIPFSDGSGLLLVSSEGIYLIGKDRTQLLHPSASELEENEMDNTSIAMAHGSVSPDERWLAFGSQSSDHLLLDRSTGKVHSIYPESSYPHYSVFTHDGQQAWFNSCHFYNGSTIRVPLDEVLSGASDKREEWPLAEDGARVYAAGVLSDGVVLGDAYGYLRMIDVEGAELWRHFVGSTISGMAVSDDEGVLAVGTYGGMLHLLDLRAESMDEYSIGTGTIRELGRYVVWKSEAEPLRW</sequence>
<name>A0A1X7H0H6_9BACL</name>
<dbReference type="EMBL" id="LT840184">
    <property type="protein sequence ID" value="SMF77671.1"/>
    <property type="molecule type" value="Genomic_DNA"/>
</dbReference>
<dbReference type="Proteomes" id="UP000192940">
    <property type="component" value="Chromosome I"/>
</dbReference>
<dbReference type="Gene3D" id="2.130.10.10">
    <property type="entry name" value="YVTN repeat-like/Quinoprotein amine dehydrogenase"/>
    <property type="match status" value="1"/>
</dbReference>
<dbReference type="RefSeq" id="WP_208918397.1">
    <property type="nucleotide sequence ID" value="NZ_LT840184.1"/>
</dbReference>